<gene>
    <name evidence="3" type="ORF">M430DRAFT_15824</name>
</gene>
<feature type="compositionally biased region" description="Polar residues" evidence="1">
    <location>
        <begin position="332"/>
        <end position="347"/>
    </location>
</feature>
<dbReference type="Proteomes" id="UP000241818">
    <property type="component" value="Unassembled WGS sequence"/>
</dbReference>
<evidence type="ECO:0000313" key="4">
    <source>
        <dbReference type="Proteomes" id="UP000241818"/>
    </source>
</evidence>
<reference evidence="3 4" key="1">
    <citation type="journal article" date="2018" name="New Phytol.">
        <title>Comparative genomics and transcriptomics depict ericoid mycorrhizal fungi as versatile saprotrophs and plant mutualists.</title>
        <authorList>
            <person name="Martino E."/>
            <person name="Morin E."/>
            <person name="Grelet G.A."/>
            <person name="Kuo A."/>
            <person name="Kohler A."/>
            <person name="Daghino S."/>
            <person name="Barry K.W."/>
            <person name="Cichocki N."/>
            <person name="Clum A."/>
            <person name="Dockter R.B."/>
            <person name="Hainaut M."/>
            <person name="Kuo R.C."/>
            <person name="LaButti K."/>
            <person name="Lindahl B.D."/>
            <person name="Lindquist E.A."/>
            <person name="Lipzen A."/>
            <person name="Khouja H.R."/>
            <person name="Magnuson J."/>
            <person name="Murat C."/>
            <person name="Ohm R.A."/>
            <person name="Singer S.W."/>
            <person name="Spatafora J.W."/>
            <person name="Wang M."/>
            <person name="Veneault-Fourrey C."/>
            <person name="Henrissat B."/>
            <person name="Grigoriev I.V."/>
            <person name="Martin F.M."/>
            <person name="Perotto S."/>
        </authorList>
    </citation>
    <scope>NUCLEOTIDE SEQUENCE [LARGE SCALE GENOMIC DNA]</scope>
    <source>
        <strain evidence="3 4">ATCC 22711</strain>
    </source>
</reference>
<accession>A0A2T3B9T3</accession>
<feature type="compositionally biased region" description="Basic and acidic residues" evidence="1">
    <location>
        <begin position="297"/>
        <end position="310"/>
    </location>
</feature>
<dbReference type="PROSITE" id="PS50172">
    <property type="entry name" value="BRCT"/>
    <property type="match status" value="1"/>
</dbReference>
<dbReference type="SUPFAM" id="SSF52113">
    <property type="entry name" value="BRCT domain"/>
    <property type="match status" value="1"/>
</dbReference>
<dbReference type="InterPro" id="IPR001357">
    <property type="entry name" value="BRCT_dom"/>
</dbReference>
<evidence type="ECO:0000259" key="2">
    <source>
        <dbReference type="PROSITE" id="PS50172"/>
    </source>
</evidence>
<feature type="region of interest" description="Disordered" evidence="1">
    <location>
        <begin position="1"/>
        <end position="35"/>
    </location>
</feature>
<name>A0A2T3B9T3_AMORE</name>
<dbReference type="EMBL" id="KZ679007">
    <property type="protein sequence ID" value="PSS25086.1"/>
    <property type="molecule type" value="Genomic_DNA"/>
</dbReference>
<keyword evidence="4" id="KW-1185">Reference proteome</keyword>
<dbReference type="CDD" id="cd00027">
    <property type="entry name" value="BRCT"/>
    <property type="match status" value="1"/>
</dbReference>
<sequence>MAARKGSKSNGNIASKKVATNIVTERKSKSKSSKPMKQIFRGKIFSFSGDFGENWAHEQMAGWIKAHGGQYEREVSANTTHLICTVEHYKKKTDQIKRALAIGKQCHIVNKDWLEDCLVCKPSKKRCRPEKDYTLNKVLKRVNDSLKEQKGCRLKFGAAMKASCELVDNQLNHVYCDQTGFEYEVVCTRLNTDGKVKSEKYTIYLLESNAKPSHYMAGAKLTSPGRRPSYWRTECHPKTFFEAYSDFTGWFKNITGIEWDDRLDGLLQDPEKFRYNAPKLGRPVGALPPGKNPPSWRDNEVKSEEVHDTGSEAEDGFGSEHTSETGEMGNGSPMSISSHPSPDSGCS</sequence>
<dbReference type="Pfam" id="PF00533">
    <property type="entry name" value="BRCT"/>
    <property type="match status" value="1"/>
</dbReference>
<dbReference type="SMART" id="SM00292">
    <property type="entry name" value="BRCT"/>
    <property type="match status" value="1"/>
</dbReference>
<dbReference type="STRING" id="857342.A0A2T3B9T3"/>
<dbReference type="GeneID" id="36571413"/>
<dbReference type="Gene3D" id="3.40.50.10190">
    <property type="entry name" value="BRCT domain"/>
    <property type="match status" value="1"/>
</dbReference>
<feature type="domain" description="BRCT" evidence="2">
    <location>
        <begin position="35"/>
        <end position="118"/>
    </location>
</feature>
<dbReference type="InParanoid" id="A0A2T3B9T3"/>
<evidence type="ECO:0000256" key="1">
    <source>
        <dbReference type="SAM" id="MobiDB-lite"/>
    </source>
</evidence>
<proteinExistence type="predicted"/>
<organism evidence="3 4">
    <name type="scientific">Amorphotheca resinae ATCC 22711</name>
    <dbReference type="NCBI Taxonomy" id="857342"/>
    <lineage>
        <taxon>Eukaryota</taxon>
        <taxon>Fungi</taxon>
        <taxon>Dikarya</taxon>
        <taxon>Ascomycota</taxon>
        <taxon>Pezizomycotina</taxon>
        <taxon>Leotiomycetes</taxon>
        <taxon>Helotiales</taxon>
        <taxon>Amorphothecaceae</taxon>
        <taxon>Amorphotheca</taxon>
    </lineage>
</organism>
<feature type="region of interest" description="Disordered" evidence="1">
    <location>
        <begin position="277"/>
        <end position="347"/>
    </location>
</feature>
<dbReference type="InterPro" id="IPR036420">
    <property type="entry name" value="BRCT_dom_sf"/>
</dbReference>
<dbReference type="AlphaFoldDB" id="A0A2T3B9T3"/>
<dbReference type="OrthoDB" id="342264at2759"/>
<protein>
    <recommendedName>
        <fullName evidence="2">BRCT domain-containing protein</fullName>
    </recommendedName>
</protein>
<evidence type="ECO:0000313" key="3">
    <source>
        <dbReference type="EMBL" id="PSS25086.1"/>
    </source>
</evidence>
<dbReference type="RefSeq" id="XP_024723685.1">
    <property type="nucleotide sequence ID" value="XM_024863332.1"/>
</dbReference>